<keyword evidence="1" id="KW-1133">Transmembrane helix</keyword>
<keyword evidence="3" id="KW-1185">Reference proteome</keyword>
<comment type="caution">
    <text evidence="2">The sequence shown here is derived from an EMBL/GenBank/DDBJ whole genome shotgun (WGS) entry which is preliminary data.</text>
</comment>
<accession>A0AAW4VZK5</accession>
<feature type="transmembrane region" description="Helical" evidence="1">
    <location>
        <begin position="49"/>
        <end position="71"/>
    </location>
</feature>
<dbReference type="RefSeq" id="WP_227600263.1">
    <property type="nucleotide sequence ID" value="NZ_JAJEPX010000006.1"/>
</dbReference>
<reference evidence="2 3" key="1">
    <citation type="submission" date="2021-10" db="EMBL/GenBank/DDBJ databases">
        <title>Anaerobic single-cell dispensing facilitates the cultivation of human gut bacteria.</title>
        <authorList>
            <person name="Afrizal A."/>
        </authorList>
    </citation>
    <scope>NUCLEOTIDE SEQUENCE [LARGE SCALE GENOMIC DNA]</scope>
    <source>
        <strain evidence="2 3">CLA-AA-H270</strain>
    </source>
</reference>
<dbReference type="Proteomes" id="UP001298753">
    <property type="component" value="Unassembled WGS sequence"/>
</dbReference>
<name>A0AAW4VZK5_9FIRM</name>
<evidence type="ECO:0000313" key="2">
    <source>
        <dbReference type="EMBL" id="MCC2176223.1"/>
    </source>
</evidence>
<proteinExistence type="predicted"/>
<keyword evidence="1" id="KW-0472">Membrane</keyword>
<dbReference type="InterPro" id="IPR021529">
    <property type="entry name" value="DUF2798"/>
</dbReference>
<evidence type="ECO:0000313" key="3">
    <source>
        <dbReference type="Proteomes" id="UP001298753"/>
    </source>
</evidence>
<dbReference type="AlphaFoldDB" id="A0AAW4VZK5"/>
<keyword evidence="1" id="KW-0812">Transmembrane</keyword>
<dbReference type="Pfam" id="PF11391">
    <property type="entry name" value="DUF2798"/>
    <property type="match status" value="2"/>
</dbReference>
<feature type="transmembrane region" description="Helical" evidence="1">
    <location>
        <begin position="114"/>
        <end position="137"/>
    </location>
</feature>
<feature type="transmembrane region" description="Helical" evidence="1">
    <location>
        <begin position="83"/>
        <end position="108"/>
    </location>
</feature>
<sequence>MPKNKFQDVIYTIIMASVMVYGMVAYNIVLNTGSMQNWVFLAVFHEWPIMTVIAILLELVFVGKLAMKVAFRLVNPREANQTSIMLAISAASVWLMCPCMSFFATLLFKDSHNAQFFAIWVQTTVMNFPMALLWQFFAAGPLVRRIFGLLFRENADKSSATEMESVQG</sequence>
<dbReference type="EMBL" id="JAJEPX010000006">
    <property type="protein sequence ID" value="MCC2176223.1"/>
    <property type="molecule type" value="Genomic_DNA"/>
</dbReference>
<organism evidence="2 3">
    <name type="scientific">Agathobaculum butyriciproducens</name>
    <dbReference type="NCBI Taxonomy" id="1628085"/>
    <lineage>
        <taxon>Bacteria</taxon>
        <taxon>Bacillati</taxon>
        <taxon>Bacillota</taxon>
        <taxon>Clostridia</taxon>
        <taxon>Eubacteriales</taxon>
        <taxon>Butyricicoccaceae</taxon>
        <taxon>Agathobaculum</taxon>
    </lineage>
</organism>
<dbReference type="GeneID" id="98661402"/>
<feature type="transmembrane region" description="Helical" evidence="1">
    <location>
        <begin position="9"/>
        <end position="29"/>
    </location>
</feature>
<gene>
    <name evidence="2" type="ORF">LKD22_03610</name>
</gene>
<evidence type="ECO:0000256" key="1">
    <source>
        <dbReference type="SAM" id="Phobius"/>
    </source>
</evidence>
<protein>
    <submittedName>
        <fullName evidence="2">DUF2798 domain-containing protein</fullName>
    </submittedName>
</protein>